<reference evidence="1 2" key="1">
    <citation type="submission" date="2014-01" db="EMBL/GenBank/DDBJ databases">
        <title>Roseivivax isoporae LMG 25204 Genome Sequencing.</title>
        <authorList>
            <person name="Lai Q."/>
            <person name="Li G."/>
            <person name="Shao Z."/>
        </authorList>
    </citation>
    <scope>NUCLEOTIDE SEQUENCE [LARGE SCALE GENOMIC DNA]</scope>
    <source>
        <strain evidence="1 2">LMG 25204</strain>
    </source>
</reference>
<dbReference type="EMBL" id="JAME01000026">
    <property type="protein sequence ID" value="ETX27843.1"/>
    <property type="molecule type" value="Genomic_DNA"/>
</dbReference>
<comment type="caution">
    <text evidence="1">The sequence shown here is derived from an EMBL/GenBank/DDBJ whole genome shotgun (WGS) entry which is preliminary data.</text>
</comment>
<proteinExistence type="predicted"/>
<name>X7F524_9RHOB</name>
<dbReference type="Proteomes" id="UP000023430">
    <property type="component" value="Unassembled WGS sequence"/>
</dbReference>
<dbReference type="OrthoDB" id="9903732at2"/>
<gene>
    <name evidence="1" type="ORF">RISW2_10950</name>
</gene>
<keyword evidence="2" id="KW-1185">Reference proteome</keyword>
<dbReference type="eggNOG" id="ENOG5030152">
    <property type="taxonomic scope" value="Bacteria"/>
</dbReference>
<organism evidence="1 2">
    <name type="scientific">Roseivivax isoporae LMG 25204</name>
    <dbReference type="NCBI Taxonomy" id="1449351"/>
    <lineage>
        <taxon>Bacteria</taxon>
        <taxon>Pseudomonadati</taxon>
        <taxon>Pseudomonadota</taxon>
        <taxon>Alphaproteobacteria</taxon>
        <taxon>Rhodobacterales</taxon>
        <taxon>Roseobacteraceae</taxon>
        <taxon>Roseivivax</taxon>
    </lineage>
</organism>
<accession>X7F524</accession>
<dbReference type="RefSeq" id="WP_043773106.1">
    <property type="nucleotide sequence ID" value="NZ_JAME01000026.1"/>
</dbReference>
<protein>
    <submittedName>
        <fullName evidence="1">Uncharacterized protein</fullName>
    </submittedName>
</protein>
<dbReference type="AlphaFoldDB" id="X7F524"/>
<dbReference type="STRING" id="1449351.RISW2_10950"/>
<sequence>MSERDEDLEFFREQLYQAEAENERLAGILRAARDFIEDKSGQDMSARHVDQLRHLLAAARET</sequence>
<evidence type="ECO:0000313" key="2">
    <source>
        <dbReference type="Proteomes" id="UP000023430"/>
    </source>
</evidence>
<evidence type="ECO:0000313" key="1">
    <source>
        <dbReference type="EMBL" id="ETX27843.1"/>
    </source>
</evidence>